<proteinExistence type="predicted"/>
<accession>A0A3A2ZWI9</accession>
<name>A0A3A2ZWI9_9EURO</name>
<comment type="caution">
    <text evidence="1">The sequence shown here is derived from an EMBL/GenBank/DDBJ whole genome shotgun (WGS) entry which is preliminary data.</text>
</comment>
<organism evidence="1 2">
    <name type="scientific">Aspergillus sclerotialis</name>
    <dbReference type="NCBI Taxonomy" id="2070753"/>
    <lineage>
        <taxon>Eukaryota</taxon>
        <taxon>Fungi</taxon>
        <taxon>Dikarya</taxon>
        <taxon>Ascomycota</taxon>
        <taxon>Pezizomycotina</taxon>
        <taxon>Eurotiomycetes</taxon>
        <taxon>Eurotiomycetidae</taxon>
        <taxon>Eurotiales</taxon>
        <taxon>Aspergillaceae</taxon>
        <taxon>Aspergillus</taxon>
        <taxon>Aspergillus subgen. Polypaecilum</taxon>
    </lineage>
</organism>
<dbReference type="EMBL" id="MVGC01000231">
    <property type="protein sequence ID" value="RJE21401.1"/>
    <property type="molecule type" value="Genomic_DNA"/>
</dbReference>
<keyword evidence="2" id="KW-1185">Reference proteome</keyword>
<evidence type="ECO:0000313" key="1">
    <source>
        <dbReference type="EMBL" id="RJE21401.1"/>
    </source>
</evidence>
<dbReference type="Proteomes" id="UP000266188">
    <property type="component" value="Unassembled WGS sequence"/>
</dbReference>
<gene>
    <name evidence="1" type="ORF">PHISCL_06271</name>
</gene>
<dbReference type="AlphaFoldDB" id="A0A3A2ZWI9"/>
<sequence length="146" mass="14862">MSFTNNPLPIPTKTANLDNISAPPRSLIPQIISAVPPTVLVDLVNPARRSSLASEFKAGNTPSWYGSLPTDVKSYLSVVKKQISEGALTATTGLAYQTQEASTTTTVASSTSTSTSEGLAAPAARQTGLGMSAMGALGVVGAALVL</sequence>
<evidence type="ECO:0000313" key="2">
    <source>
        <dbReference type="Proteomes" id="UP000266188"/>
    </source>
</evidence>
<protein>
    <submittedName>
        <fullName evidence="1">Uncharacterized protein</fullName>
    </submittedName>
</protein>
<reference evidence="2" key="1">
    <citation type="submission" date="2017-02" db="EMBL/GenBank/DDBJ databases">
        <authorList>
            <person name="Tafer H."/>
            <person name="Lopandic K."/>
        </authorList>
    </citation>
    <scope>NUCLEOTIDE SEQUENCE [LARGE SCALE GENOMIC DNA]</scope>
    <source>
        <strain evidence="2">CBS 366.77</strain>
    </source>
</reference>
<dbReference type="OrthoDB" id="5419608at2759"/>